<name>A0A9Q1IKB8_SYNKA</name>
<protein>
    <recommendedName>
        <fullName evidence="3">NEDD4-binding protein 2-like 1</fullName>
    </recommendedName>
</protein>
<dbReference type="AlphaFoldDB" id="A0A9Q1IKB8"/>
<keyword evidence="2" id="KW-1185">Reference proteome</keyword>
<accession>A0A9Q1IKB8</accession>
<dbReference type="InterPro" id="IPR026302">
    <property type="entry name" value="NEDD4-bd_p2"/>
</dbReference>
<comment type="caution">
    <text evidence="1">The sequence shown here is derived from an EMBL/GenBank/DDBJ whole genome shotgun (WGS) entry which is preliminary data.</text>
</comment>
<dbReference type="OrthoDB" id="3231855at2759"/>
<proteinExistence type="predicted"/>
<dbReference type="InterPro" id="IPR027417">
    <property type="entry name" value="P-loop_NTPase"/>
</dbReference>
<sequence length="160" mass="18651">MDLTDLVRNKPHLVILRGLPGSGKTDLAWDIIENYGNSGEVLSTDDYFKDEDGHYYFNYSQLKWAHEWNQERAKEAMKNGVHPIIIDNPNITCSDMKPYVLMGLEYGYCIEYEITPDTFECTVDELHARAEHCGIPRWVMDRMRNTFEPDHSLYNLLNSN</sequence>
<dbReference type="Gene3D" id="3.40.50.300">
    <property type="entry name" value="P-loop containing nucleotide triphosphate hydrolases"/>
    <property type="match status" value="1"/>
</dbReference>
<reference evidence="1" key="1">
    <citation type="journal article" date="2023" name="Science">
        <title>Genome structures resolve the early diversification of teleost fishes.</title>
        <authorList>
            <person name="Parey E."/>
            <person name="Louis A."/>
            <person name="Montfort J."/>
            <person name="Bouchez O."/>
            <person name="Roques C."/>
            <person name="Iampietro C."/>
            <person name="Lluch J."/>
            <person name="Castinel A."/>
            <person name="Donnadieu C."/>
            <person name="Desvignes T."/>
            <person name="Floi Bucao C."/>
            <person name="Jouanno E."/>
            <person name="Wen M."/>
            <person name="Mejri S."/>
            <person name="Dirks R."/>
            <person name="Jansen H."/>
            <person name="Henkel C."/>
            <person name="Chen W.J."/>
            <person name="Zahm M."/>
            <person name="Cabau C."/>
            <person name="Klopp C."/>
            <person name="Thompson A.W."/>
            <person name="Robinson-Rechavi M."/>
            <person name="Braasch I."/>
            <person name="Lecointre G."/>
            <person name="Bobe J."/>
            <person name="Postlethwait J.H."/>
            <person name="Berthelot C."/>
            <person name="Roest Crollius H."/>
            <person name="Guiguen Y."/>
        </authorList>
    </citation>
    <scope>NUCLEOTIDE SEQUENCE</scope>
    <source>
        <strain evidence="1">WJC10195</strain>
    </source>
</reference>
<dbReference type="EMBL" id="JAINUF010000014">
    <property type="protein sequence ID" value="KAJ8342629.1"/>
    <property type="molecule type" value="Genomic_DNA"/>
</dbReference>
<dbReference type="PANTHER" id="PTHR13308">
    <property type="entry name" value="NEDD4-BINDING PROTEIN 2-LIKE 1"/>
    <property type="match status" value="1"/>
</dbReference>
<gene>
    <name evidence="1" type="ORF">SKAU_G00325570</name>
</gene>
<organism evidence="1 2">
    <name type="scientific">Synaphobranchus kaupii</name>
    <name type="common">Kaup's arrowtooth eel</name>
    <dbReference type="NCBI Taxonomy" id="118154"/>
    <lineage>
        <taxon>Eukaryota</taxon>
        <taxon>Metazoa</taxon>
        <taxon>Chordata</taxon>
        <taxon>Craniata</taxon>
        <taxon>Vertebrata</taxon>
        <taxon>Euteleostomi</taxon>
        <taxon>Actinopterygii</taxon>
        <taxon>Neopterygii</taxon>
        <taxon>Teleostei</taxon>
        <taxon>Anguilliformes</taxon>
        <taxon>Synaphobranchidae</taxon>
        <taxon>Synaphobranchus</taxon>
    </lineage>
</organism>
<evidence type="ECO:0008006" key="3">
    <source>
        <dbReference type="Google" id="ProtNLM"/>
    </source>
</evidence>
<dbReference type="PANTHER" id="PTHR13308:SF5">
    <property type="entry name" value="NEDD4-BINDING PROTEIN 2-LIKE 1"/>
    <property type="match status" value="1"/>
</dbReference>
<dbReference type="Pfam" id="PF13671">
    <property type="entry name" value="AAA_33"/>
    <property type="match status" value="1"/>
</dbReference>
<evidence type="ECO:0000313" key="1">
    <source>
        <dbReference type="EMBL" id="KAJ8342629.1"/>
    </source>
</evidence>
<dbReference type="SUPFAM" id="SSF52540">
    <property type="entry name" value="P-loop containing nucleoside triphosphate hydrolases"/>
    <property type="match status" value="1"/>
</dbReference>
<evidence type="ECO:0000313" key="2">
    <source>
        <dbReference type="Proteomes" id="UP001152622"/>
    </source>
</evidence>
<dbReference type="Proteomes" id="UP001152622">
    <property type="component" value="Chromosome 14"/>
</dbReference>